<evidence type="ECO:0008006" key="5">
    <source>
        <dbReference type="Google" id="ProtNLM"/>
    </source>
</evidence>
<dbReference type="AlphaFoldDB" id="A0A8H4QQ69"/>
<feature type="region of interest" description="Disordered" evidence="1">
    <location>
        <begin position="363"/>
        <end position="435"/>
    </location>
</feature>
<dbReference type="Proteomes" id="UP000521872">
    <property type="component" value="Unassembled WGS sequence"/>
</dbReference>
<sequence length="435" mass="46523">MYRFQNPRYFFPSQVCIKMSRWVLVDDSDSSIIYAGPWFADLGSQDSFGNFGPPYLSTLHGINAPGSFSYTFSGSRVLITSTVQFPTIGNVTNPSWQCVVDGELLGSILYQTGNNRLRLCEKDGLDDGPHTITVKVDVSEGHTFWLDYIQYLPFPDTPLDAAALSIDTTDPGVILGLQGSWTQKFPGYFTQRSDASFRFQFNGITVEWLGFYDNSLPMAATTGTYSIDGQPPVSFNLNGTAAKDTGMQFNQVFFQTSLLEGKNHTIEVSYQGDATKTPLSLSVLQVQHGANILSSSTTSSLQSSTSSFISSTSGTVTATSSSQNKSGSTHAGAIIGGTLGGVATILVICALVLIIVGRRRRTDSNHDGAASSSRPPTSTVPAGSPSRPLYRVIPPMKNAVVRRGYTGPEGSMSASPSLLSPTLPLYSSIGGGDKS</sequence>
<evidence type="ECO:0000313" key="4">
    <source>
        <dbReference type="Proteomes" id="UP000521872"/>
    </source>
</evidence>
<accession>A0A8H4QQ69</accession>
<feature type="transmembrane region" description="Helical" evidence="2">
    <location>
        <begin position="331"/>
        <end position="356"/>
    </location>
</feature>
<keyword evidence="2" id="KW-0812">Transmembrane</keyword>
<evidence type="ECO:0000313" key="3">
    <source>
        <dbReference type="EMBL" id="KAF4614928.1"/>
    </source>
</evidence>
<gene>
    <name evidence="3" type="ORF">D9613_002589</name>
</gene>
<keyword evidence="2" id="KW-1133">Transmembrane helix</keyword>
<name>A0A8H4QQ69_9AGAR</name>
<protein>
    <recommendedName>
        <fullName evidence="5">Transmembrane protein</fullName>
    </recommendedName>
</protein>
<keyword evidence="2" id="KW-0472">Membrane</keyword>
<feature type="compositionally biased region" description="Low complexity" evidence="1">
    <location>
        <begin position="411"/>
        <end position="428"/>
    </location>
</feature>
<feature type="compositionally biased region" description="Polar residues" evidence="1">
    <location>
        <begin position="370"/>
        <end position="381"/>
    </location>
</feature>
<evidence type="ECO:0000256" key="1">
    <source>
        <dbReference type="SAM" id="MobiDB-lite"/>
    </source>
</evidence>
<reference evidence="3 4" key="1">
    <citation type="submission" date="2019-12" db="EMBL/GenBank/DDBJ databases">
        <authorList>
            <person name="Floudas D."/>
            <person name="Bentzer J."/>
            <person name="Ahren D."/>
            <person name="Johansson T."/>
            <person name="Persson P."/>
            <person name="Tunlid A."/>
        </authorList>
    </citation>
    <scope>NUCLEOTIDE SEQUENCE [LARGE SCALE GENOMIC DNA]</scope>
    <source>
        <strain evidence="3 4">CBS 102.39</strain>
    </source>
</reference>
<organism evidence="3 4">
    <name type="scientific">Agrocybe pediades</name>
    <dbReference type="NCBI Taxonomy" id="84607"/>
    <lineage>
        <taxon>Eukaryota</taxon>
        <taxon>Fungi</taxon>
        <taxon>Dikarya</taxon>
        <taxon>Basidiomycota</taxon>
        <taxon>Agaricomycotina</taxon>
        <taxon>Agaricomycetes</taxon>
        <taxon>Agaricomycetidae</taxon>
        <taxon>Agaricales</taxon>
        <taxon>Agaricineae</taxon>
        <taxon>Strophariaceae</taxon>
        <taxon>Agrocybe</taxon>
    </lineage>
</organism>
<dbReference type="Gene3D" id="2.60.120.260">
    <property type="entry name" value="Galactose-binding domain-like"/>
    <property type="match status" value="2"/>
</dbReference>
<comment type="caution">
    <text evidence="3">The sequence shown here is derived from an EMBL/GenBank/DDBJ whole genome shotgun (WGS) entry which is preliminary data.</text>
</comment>
<evidence type="ECO:0000256" key="2">
    <source>
        <dbReference type="SAM" id="Phobius"/>
    </source>
</evidence>
<keyword evidence="4" id="KW-1185">Reference proteome</keyword>
<proteinExistence type="predicted"/>
<dbReference type="EMBL" id="JAACJL010000044">
    <property type="protein sequence ID" value="KAF4614928.1"/>
    <property type="molecule type" value="Genomic_DNA"/>
</dbReference>